<sequence>MLINQHKIISHIIHPLIKFAFQSQHDKKAKSQEQHNQQQSESSSSLSLITSSIDLLNNLIDDNNICKTVTKTPKVLHSLTTLSIYQIGTHLSQENDQQTLALRSSSRRCLHYIHQYGDASVQSELVNANYTGVLVIAISTAGGHGEEQEFEIYMRLDYISDFISNLNKGRYTSPSFPPQPALAQISEEQIEVEGAIEELEAQLIYNGNSWNIKNSANIIKGYIMNFYIDWSNQRPDWYQKDQDEEYFDQEEEFGEEQDNV</sequence>
<organism evidence="1 2">
    <name type="scientific">Streblomastix strix</name>
    <dbReference type="NCBI Taxonomy" id="222440"/>
    <lineage>
        <taxon>Eukaryota</taxon>
        <taxon>Metamonada</taxon>
        <taxon>Preaxostyla</taxon>
        <taxon>Oxymonadida</taxon>
        <taxon>Streblomastigidae</taxon>
        <taxon>Streblomastix</taxon>
    </lineage>
</organism>
<protein>
    <submittedName>
        <fullName evidence="1">Uncharacterized protein</fullName>
    </submittedName>
</protein>
<gene>
    <name evidence="1" type="ORF">EZS28_012530</name>
</gene>
<dbReference type="Proteomes" id="UP000324800">
    <property type="component" value="Unassembled WGS sequence"/>
</dbReference>
<proteinExistence type="predicted"/>
<dbReference type="AlphaFoldDB" id="A0A5J4WBE8"/>
<reference evidence="1 2" key="1">
    <citation type="submission" date="2019-03" db="EMBL/GenBank/DDBJ databases">
        <title>Single cell metagenomics reveals metabolic interactions within the superorganism composed of flagellate Streblomastix strix and complex community of Bacteroidetes bacteria on its surface.</title>
        <authorList>
            <person name="Treitli S.C."/>
            <person name="Kolisko M."/>
            <person name="Husnik F."/>
            <person name="Keeling P."/>
            <person name="Hampl V."/>
        </authorList>
    </citation>
    <scope>NUCLEOTIDE SEQUENCE [LARGE SCALE GENOMIC DNA]</scope>
    <source>
        <strain evidence="1">ST1C</strain>
    </source>
</reference>
<comment type="caution">
    <text evidence="1">The sequence shown here is derived from an EMBL/GenBank/DDBJ whole genome shotgun (WGS) entry which is preliminary data.</text>
</comment>
<evidence type="ECO:0000313" key="1">
    <source>
        <dbReference type="EMBL" id="KAA6391945.1"/>
    </source>
</evidence>
<accession>A0A5J4WBE8</accession>
<evidence type="ECO:0000313" key="2">
    <source>
        <dbReference type="Proteomes" id="UP000324800"/>
    </source>
</evidence>
<name>A0A5J4WBE8_9EUKA</name>
<dbReference type="EMBL" id="SNRW01002710">
    <property type="protein sequence ID" value="KAA6391945.1"/>
    <property type="molecule type" value="Genomic_DNA"/>
</dbReference>